<evidence type="ECO:0000256" key="2">
    <source>
        <dbReference type="ARBA" id="ARBA00022490"/>
    </source>
</evidence>
<evidence type="ECO:0000313" key="10">
    <source>
        <dbReference type="EMBL" id="KAJ6987921.1"/>
    </source>
</evidence>
<reference evidence="10" key="1">
    <citation type="journal article" date="2023" name="Mol. Ecol. Resour.">
        <title>Chromosome-level genome assembly of a triploid poplar Populus alba 'Berolinensis'.</title>
        <authorList>
            <person name="Chen S."/>
            <person name="Yu Y."/>
            <person name="Wang X."/>
            <person name="Wang S."/>
            <person name="Zhang T."/>
            <person name="Zhou Y."/>
            <person name="He R."/>
            <person name="Meng N."/>
            <person name="Wang Y."/>
            <person name="Liu W."/>
            <person name="Liu Z."/>
            <person name="Liu J."/>
            <person name="Guo Q."/>
            <person name="Huang H."/>
            <person name="Sederoff R.R."/>
            <person name="Wang G."/>
            <person name="Qu G."/>
            <person name="Chen S."/>
        </authorList>
    </citation>
    <scope>NUCLEOTIDE SEQUENCE</scope>
    <source>
        <strain evidence="10">SC-2020</strain>
    </source>
</reference>
<keyword evidence="8" id="KW-1133">Transmembrane helix</keyword>
<dbReference type="EMBL" id="JAQIZT010000008">
    <property type="protein sequence ID" value="KAJ6987921.1"/>
    <property type="molecule type" value="Genomic_DNA"/>
</dbReference>
<dbReference type="GO" id="GO:0005737">
    <property type="term" value="C:cytoplasm"/>
    <property type="evidence" value="ECO:0007669"/>
    <property type="project" value="UniProtKB-SubCell"/>
</dbReference>
<comment type="caution">
    <text evidence="10">The sequence shown here is derived from an EMBL/GenBank/DDBJ whole genome shotgun (WGS) entry which is preliminary data.</text>
</comment>
<evidence type="ECO:0000256" key="1">
    <source>
        <dbReference type="ARBA" id="ARBA00004496"/>
    </source>
</evidence>
<evidence type="ECO:0000313" key="11">
    <source>
        <dbReference type="Proteomes" id="UP001164929"/>
    </source>
</evidence>
<comment type="similarity">
    <text evidence="6">Belongs to the SOFL plant protein family.</text>
</comment>
<keyword evidence="8" id="KW-0812">Transmembrane</keyword>
<dbReference type="AlphaFoldDB" id="A0AAD6QD39"/>
<feature type="region of interest" description="Disordered" evidence="7">
    <location>
        <begin position="95"/>
        <end position="153"/>
    </location>
</feature>
<evidence type="ECO:0000256" key="7">
    <source>
        <dbReference type="SAM" id="MobiDB-lite"/>
    </source>
</evidence>
<keyword evidence="4" id="KW-0932">Cytokinin signaling pathway</keyword>
<dbReference type="EMBL" id="JAQIZT010000008">
    <property type="protein sequence ID" value="KAJ6987908.1"/>
    <property type="molecule type" value="Genomic_DNA"/>
</dbReference>
<dbReference type="PANTHER" id="PTHR33347">
    <property type="entry name" value="OSJNBA0091C07.3 PROTEIN"/>
    <property type="match status" value="1"/>
</dbReference>
<accession>A0AAD6QD39</accession>
<dbReference type="Proteomes" id="UP001164929">
    <property type="component" value="Chromosome 8"/>
</dbReference>
<evidence type="ECO:0000256" key="6">
    <source>
        <dbReference type="ARBA" id="ARBA00024199"/>
    </source>
</evidence>
<organism evidence="10 11">
    <name type="scientific">Populus alba x Populus x berolinensis</name>
    <dbReference type="NCBI Taxonomy" id="444605"/>
    <lineage>
        <taxon>Eukaryota</taxon>
        <taxon>Viridiplantae</taxon>
        <taxon>Streptophyta</taxon>
        <taxon>Embryophyta</taxon>
        <taxon>Tracheophyta</taxon>
        <taxon>Spermatophyta</taxon>
        <taxon>Magnoliopsida</taxon>
        <taxon>eudicotyledons</taxon>
        <taxon>Gunneridae</taxon>
        <taxon>Pentapetalae</taxon>
        <taxon>rosids</taxon>
        <taxon>fabids</taxon>
        <taxon>Malpighiales</taxon>
        <taxon>Salicaceae</taxon>
        <taxon>Saliceae</taxon>
        <taxon>Populus</taxon>
    </lineage>
</organism>
<keyword evidence="3" id="KW-0203">Cytokinin biosynthesis</keyword>
<keyword evidence="8" id="KW-0472">Membrane</keyword>
<comment type="subcellular location">
    <subcellularLocation>
        <location evidence="1">Cytoplasm</location>
    </subcellularLocation>
</comment>
<proteinExistence type="inferred from homology"/>
<dbReference type="InterPro" id="IPR044670">
    <property type="entry name" value="SOFL"/>
</dbReference>
<evidence type="ECO:0000256" key="8">
    <source>
        <dbReference type="SAM" id="Phobius"/>
    </source>
</evidence>
<keyword evidence="11" id="KW-1185">Reference proteome</keyword>
<evidence type="ECO:0000313" key="9">
    <source>
        <dbReference type="EMBL" id="KAJ6987908.1"/>
    </source>
</evidence>
<feature type="transmembrane region" description="Helical" evidence="8">
    <location>
        <begin position="12"/>
        <end position="29"/>
    </location>
</feature>
<protein>
    <submittedName>
        <fullName evidence="10">Uncharacterized protein</fullName>
    </submittedName>
</protein>
<sequence length="231" mass="25372">MTRHRIEVVKLVGIVTGTVIAYLLKLISYSPSVFVEWGTSILPSVCCVVLFFSILLLQIAILMEFSQTLGCKEECSGTSGSESGWTSYIASPIKENNFDDDNDDSKNKQGDCREGNYESDDSMASDASSGPSHPELPCRINEGSINKGPFKNTTTKYSSKEKLYRQVKRIDGARTTVKKEVSVLKANSAASHDHVQSGTQNSTVKLVSLPPSPFPSKVNFDSRKCKWCLQS</sequence>
<evidence type="ECO:0000256" key="4">
    <source>
        <dbReference type="ARBA" id="ARBA00022864"/>
    </source>
</evidence>
<dbReference type="GO" id="GO:0009691">
    <property type="term" value="P:cytokinin biosynthetic process"/>
    <property type="evidence" value="ECO:0007669"/>
    <property type="project" value="UniProtKB-KW"/>
</dbReference>
<keyword evidence="2" id="KW-0963">Cytoplasm</keyword>
<dbReference type="PANTHER" id="PTHR33347:SF22">
    <property type="match status" value="1"/>
</dbReference>
<name>A0AAD6QD39_9ROSI</name>
<dbReference type="GO" id="GO:0009736">
    <property type="term" value="P:cytokinin-activated signaling pathway"/>
    <property type="evidence" value="ECO:0007669"/>
    <property type="project" value="UniProtKB-KW"/>
</dbReference>
<evidence type="ECO:0000256" key="3">
    <source>
        <dbReference type="ARBA" id="ARBA00022712"/>
    </source>
</evidence>
<feature type="transmembrane region" description="Helical" evidence="8">
    <location>
        <begin position="41"/>
        <end position="62"/>
    </location>
</feature>
<evidence type="ECO:0000256" key="5">
    <source>
        <dbReference type="ARBA" id="ARBA00023242"/>
    </source>
</evidence>
<keyword evidence="5" id="KW-0539">Nucleus</keyword>
<feature type="compositionally biased region" description="Basic and acidic residues" evidence="7">
    <location>
        <begin position="104"/>
        <end position="116"/>
    </location>
</feature>
<gene>
    <name evidence="9" type="ORF">NC653_020990</name>
    <name evidence="10" type="ORF">NC653_020999</name>
</gene>